<evidence type="ECO:0000256" key="1">
    <source>
        <dbReference type="SAM" id="MobiDB-lite"/>
    </source>
</evidence>
<proteinExistence type="predicted"/>
<dbReference type="Proteomes" id="UP000680158">
    <property type="component" value="Unassembled WGS sequence"/>
</dbReference>
<organism evidence="2 3">
    <name type="scientific">Undibacterium baiyunense</name>
    <dbReference type="NCBI Taxonomy" id="2828731"/>
    <lineage>
        <taxon>Bacteria</taxon>
        <taxon>Pseudomonadati</taxon>
        <taxon>Pseudomonadota</taxon>
        <taxon>Betaproteobacteria</taxon>
        <taxon>Burkholderiales</taxon>
        <taxon>Oxalobacteraceae</taxon>
        <taxon>Undibacterium</taxon>
    </lineage>
</organism>
<keyword evidence="3" id="KW-1185">Reference proteome</keyword>
<name>A0A941DCN2_9BURK</name>
<dbReference type="SUPFAM" id="SSF52540">
    <property type="entry name" value="P-loop containing nucleoside triphosphate hydrolases"/>
    <property type="match status" value="1"/>
</dbReference>
<comment type="caution">
    <text evidence="2">The sequence shown here is derived from an EMBL/GenBank/DDBJ whole genome shotgun (WGS) entry which is preliminary data.</text>
</comment>
<protein>
    <recommendedName>
        <fullName evidence="4">Sulfotransferase family protein</fullName>
    </recommendedName>
</protein>
<gene>
    <name evidence="2" type="ORF">KDM92_06910</name>
</gene>
<dbReference type="AlphaFoldDB" id="A0A941DCN2"/>
<dbReference type="InterPro" id="IPR027417">
    <property type="entry name" value="P-loop_NTPase"/>
</dbReference>
<sequence>MSKPNNFANEHRSYLQAQLIDANQLDTLKNWYPISIDEKTGELIWRDMRDQRFSASFFQDSLHDQAHDQRRVCKTKLDALDKFDDFIQPSAFIFHVSRCGSTLMTQMLSTLSHCIVLSEPPVIDMFFNTMKESKETNIATFRKLIHALGQRRFANEKNVIIKLDSWHLGQIRFIREAFPNTPMLFLYREPTQVLASHQRQRGPQMIPDFVNFGDLQVEYSTLSPGDLDAFCLAVLDQFYSAAIQHHAMSGLQLINYSELPAIIWEKLLSQLAIDCNPEELAQMKARSQFHSKHPQNSFEGDPTSQQAHPHLSITQERYQQLENLRLKTVGAVA</sequence>
<accession>A0A941DCN2</accession>
<dbReference type="EMBL" id="JAGSPM010000003">
    <property type="protein sequence ID" value="MBR7746308.1"/>
    <property type="molecule type" value="Genomic_DNA"/>
</dbReference>
<dbReference type="PANTHER" id="PTHR33844:SF1">
    <property type="entry name" value="SULFOTRANSFERASE DOMAIN-CONTAINING PROTEIN"/>
    <property type="match status" value="1"/>
</dbReference>
<feature type="region of interest" description="Disordered" evidence="1">
    <location>
        <begin position="286"/>
        <end position="308"/>
    </location>
</feature>
<feature type="compositionally biased region" description="Polar residues" evidence="1">
    <location>
        <begin position="294"/>
        <end position="308"/>
    </location>
</feature>
<evidence type="ECO:0000313" key="3">
    <source>
        <dbReference type="Proteomes" id="UP000680158"/>
    </source>
</evidence>
<dbReference type="PANTHER" id="PTHR33844">
    <property type="entry name" value="SULFOTRANSFER_1 DOMAIN-CONTAINING PROTEIN"/>
    <property type="match status" value="1"/>
</dbReference>
<evidence type="ECO:0008006" key="4">
    <source>
        <dbReference type="Google" id="ProtNLM"/>
    </source>
</evidence>
<reference evidence="2 3" key="1">
    <citation type="submission" date="2021-04" db="EMBL/GenBank/DDBJ databases">
        <title>novel species isolated from subtropical streams in China.</title>
        <authorList>
            <person name="Lu H."/>
        </authorList>
    </citation>
    <scope>NUCLEOTIDE SEQUENCE [LARGE SCALE GENOMIC DNA]</scope>
    <source>
        <strain evidence="2 3">BYS107W</strain>
    </source>
</reference>
<dbReference type="RefSeq" id="WP_212683655.1">
    <property type="nucleotide sequence ID" value="NZ_JAGSPM010000003.1"/>
</dbReference>
<evidence type="ECO:0000313" key="2">
    <source>
        <dbReference type="EMBL" id="MBR7746308.1"/>
    </source>
</evidence>
<dbReference type="Gene3D" id="3.40.50.300">
    <property type="entry name" value="P-loop containing nucleotide triphosphate hydrolases"/>
    <property type="match status" value="1"/>
</dbReference>